<organism evidence="1 2">
    <name type="scientific">Chamaesiphon polymorphus CCALA 037</name>
    <dbReference type="NCBI Taxonomy" id="2107692"/>
    <lineage>
        <taxon>Bacteria</taxon>
        <taxon>Bacillati</taxon>
        <taxon>Cyanobacteriota</taxon>
        <taxon>Cyanophyceae</taxon>
        <taxon>Gomontiellales</taxon>
        <taxon>Chamaesiphonaceae</taxon>
        <taxon>Chamaesiphon</taxon>
    </lineage>
</organism>
<protein>
    <submittedName>
        <fullName evidence="1">Uncharacterized protein</fullName>
    </submittedName>
</protein>
<comment type="caution">
    <text evidence="1">The sequence shown here is derived from an EMBL/GenBank/DDBJ whole genome shotgun (WGS) entry which is preliminary data.</text>
</comment>
<evidence type="ECO:0000313" key="1">
    <source>
        <dbReference type="EMBL" id="PSB54953.1"/>
    </source>
</evidence>
<reference evidence="1 2" key="1">
    <citation type="submission" date="2018-03" db="EMBL/GenBank/DDBJ databases">
        <title>The ancient ancestry and fast evolution of plastids.</title>
        <authorList>
            <person name="Moore K.R."/>
            <person name="Magnabosco C."/>
            <person name="Momper L."/>
            <person name="Gold D.A."/>
            <person name="Bosak T."/>
            <person name="Fournier G.P."/>
        </authorList>
    </citation>
    <scope>NUCLEOTIDE SEQUENCE [LARGE SCALE GENOMIC DNA]</scope>
    <source>
        <strain evidence="1 2">CCALA 037</strain>
    </source>
</reference>
<dbReference type="OrthoDB" id="484274at2"/>
<sequence length="113" mass="13086">MNKIISVPSQPITTVSPTSARDRVEAERVQEILILLTSLMAREEATIKLIIDCLYDIGYVNLINKKVRLRPLNSIAKFIAKRSKPVAKIFAWRWFIKNCPQLIAKWLYVKVQF</sequence>
<gene>
    <name evidence="1" type="ORF">C7B77_16595</name>
</gene>
<evidence type="ECO:0000313" key="2">
    <source>
        <dbReference type="Proteomes" id="UP000238937"/>
    </source>
</evidence>
<keyword evidence="2" id="KW-1185">Reference proteome</keyword>
<name>A0A2T1GC74_9CYAN</name>
<dbReference type="EMBL" id="PVWO01000221">
    <property type="protein sequence ID" value="PSB54953.1"/>
    <property type="molecule type" value="Genomic_DNA"/>
</dbReference>
<proteinExistence type="predicted"/>
<accession>A0A2T1GC74</accession>
<dbReference type="RefSeq" id="WP_106307089.1">
    <property type="nucleotide sequence ID" value="NZ_PVWO01000221.1"/>
</dbReference>
<dbReference type="AlphaFoldDB" id="A0A2T1GC74"/>
<dbReference type="Proteomes" id="UP000238937">
    <property type="component" value="Unassembled WGS sequence"/>
</dbReference>